<dbReference type="InterPro" id="IPR036875">
    <property type="entry name" value="Znf_CCHC_sf"/>
</dbReference>
<dbReference type="Pfam" id="PF00098">
    <property type="entry name" value="zf-CCHC"/>
    <property type="match status" value="2"/>
</dbReference>
<evidence type="ECO:0000256" key="1">
    <source>
        <dbReference type="SAM" id="MobiDB-lite"/>
    </source>
</evidence>
<dbReference type="EMBL" id="LXQA010501826">
    <property type="protein sequence ID" value="MCI55801.1"/>
    <property type="molecule type" value="Genomic_DNA"/>
</dbReference>
<dbReference type="SUPFAM" id="SSF57756">
    <property type="entry name" value="Retrovirus zinc finger-like domains"/>
    <property type="match status" value="1"/>
</dbReference>
<feature type="compositionally biased region" description="Basic and acidic residues" evidence="1">
    <location>
        <begin position="10"/>
        <end position="20"/>
    </location>
</feature>
<feature type="domain" description="CCHC-type" evidence="2">
    <location>
        <begin position="52"/>
        <end position="61"/>
    </location>
</feature>
<name>A0A392T3W1_9FABA</name>
<evidence type="ECO:0000313" key="4">
    <source>
        <dbReference type="Proteomes" id="UP000265520"/>
    </source>
</evidence>
<dbReference type="Gene3D" id="4.10.60.10">
    <property type="entry name" value="Zinc finger, CCHC-type"/>
    <property type="match status" value="1"/>
</dbReference>
<dbReference type="InterPro" id="IPR001878">
    <property type="entry name" value="Znf_CCHC"/>
</dbReference>
<dbReference type="AlphaFoldDB" id="A0A392T3W1"/>
<keyword evidence="4" id="KW-1185">Reference proteome</keyword>
<dbReference type="GO" id="GO:0008270">
    <property type="term" value="F:zinc ion binding"/>
    <property type="evidence" value="ECO:0007669"/>
    <property type="project" value="InterPro"/>
</dbReference>
<organism evidence="3 4">
    <name type="scientific">Trifolium medium</name>
    <dbReference type="NCBI Taxonomy" id="97028"/>
    <lineage>
        <taxon>Eukaryota</taxon>
        <taxon>Viridiplantae</taxon>
        <taxon>Streptophyta</taxon>
        <taxon>Embryophyta</taxon>
        <taxon>Tracheophyta</taxon>
        <taxon>Spermatophyta</taxon>
        <taxon>Magnoliopsida</taxon>
        <taxon>eudicotyledons</taxon>
        <taxon>Gunneridae</taxon>
        <taxon>Pentapetalae</taxon>
        <taxon>rosids</taxon>
        <taxon>fabids</taxon>
        <taxon>Fabales</taxon>
        <taxon>Fabaceae</taxon>
        <taxon>Papilionoideae</taxon>
        <taxon>50 kb inversion clade</taxon>
        <taxon>NPAAA clade</taxon>
        <taxon>Hologalegina</taxon>
        <taxon>IRL clade</taxon>
        <taxon>Trifolieae</taxon>
        <taxon>Trifolium</taxon>
    </lineage>
</organism>
<feature type="region of interest" description="Disordered" evidence="1">
    <location>
        <begin position="1"/>
        <end position="32"/>
    </location>
</feature>
<feature type="non-terminal residue" evidence="3">
    <location>
        <position position="64"/>
    </location>
</feature>
<sequence length="64" mass="7318">AMNDRKRKSQDRGKPYDNTRRGNGGKKQGNGQCYKCGARGHMSYDWSNKDDKCFNCGKFGHKTE</sequence>
<dbReference type="GO" id="GO:0003676">
    <property type="term" value="F:nucleic acid binding"/>
    <property type="evidence" value="ECO:0007669"/>
    <property type="project" value="InterPro"/>
</dbReference>
<comment type="caution">
    <text evidence="3">The sequence shown here is derived from an EMBL/GenBank/DDBJ whole genome shotgun (WGS) entry which is preliminary data.</text>
</comment>
<protein>
    <recommendedName>
        <fullName evidence="2">CCHC-type domain-containing protein</fullName>
    </recommendedName>
</protein>
<reference evidence="3 4" key="1">
    <citation type="journal article" date="2018" name="Front. Plant Sci.">
        <title>Red Clover (Trifolium pratense) and Zigzag Clover (T. medium) - A Picture of Genomic Similarities and Differences.</title>
        <authorList>
            <person name="Dluhosova J."/>
            <person name="Istvanek J."/>
            <person name="Nedelnik J."/>
            <person name="Repkova J."/>
        </authorList>
    </citation>
    <scope>NUCLEOTIDE SEQUENCE [LARGE SCALE GENOMIC DNA]</scope>
    <source>
        <strain evidence="4">cv. 10/8</strain>
        <tissue evidence="3">Leaf</tissue>
    </source>
</reference>
<evidence type="ECO:0000259" key="2">
    <source>
        <dbReference type="Pfam" id="PF00098"/>
    </source>
</evidence>
<feature type="non-terminal residue" evidence="3">
    <location>
        <position position="1"/>
    </location>
</feature>
<proteinExistence type="predicted"/>
<feature type="domain" description="CCHC-type" evidence="2">
    <location>
        <begin position="32"/>
        <end position="45"/>
    </location>
</feature>
<accession>A0A392T3W1</accession>
<dbReference type="Proteomes" id="UP000265520">
    <property type="component" value="Unassembled WGS sequence"/>
</dbReference>
<evidence type="ECO:0000313" key="3">
    <source>
        <dbReference type="EMBL" id="MCI55801.1"/>
    </source>
</evidence>